<gene>
    <name evidence="2" type="ORF">N0V93_005887</name>
</gene>
<dbReference type="OrthoDB" id="2115692at2759"/>
<dbReference type="SUPFAM" id="SSF55729">
    <property type="entry name" value="Acyl-CoA N-acyltransferases (Nat)"/>
    <property type="match status" value="1"/>
</dbReference>
<reference evidence="2" key="1">
    <citation type="submission" date="2022-10" db="EMBL/GenBank/DDBJ databases">
        <title>Tapping the CABI collections for fungal endophytes: first genome assemblies for Collariella, Neodidymelliopsis, Ascochyta clinopodiicola, Didymella pomorum, Didymosphaeria variabile, Neocosmospora piperis and Neocucurbitaria cava.</title>
        <authorList>
            <person name="Hill R."/>
        </authorList>
    </citation>
    <scope>NUCLEOTIDE SEQUENCE</scope>
    <source>
        <strain evidence="2">IMI 355082</strain>
    </source>
</reference>
<evidence type="ECO:0000313" key="3">
    <source>
        <dbReference type="Proteomes" id="UP001140453"/>
    </source>
</evidence>
<dbReference type="AlphaFoldDB" id="A0A9W8YXG4"/>
<dbReference type="Gene3D" id="3.40.630.30">
    <property type="match status" value="1"/>
</dbReference>
<sequence>MASIKYRDAYYTDIAEISHMLALAFRDDIVWGDVMHPYRHTYPDDLDLWFLQRLRVAFWDYRWKWLVAVDTDSKGKEAIVGCAQWHRKGKGGESMDLWWFDPRNLLKPLSAIAMKMHARIWPNRAGDPNKVDLFERVSPFYHHLWSGERQESWYLEVLGVHPDYQGKGIGIKLVQWGLDQAEQEHVCASVMSAPGKDAFYQKCGFNIQEGRGGMGEGNPMAEMEGGNIWWKMPEPKR</sequence>
<dbReference type="EMBL" id="JAPEVB010000003">
    <property type="protein sequence ID" value="KAJ4392262.1"/>
    <property type="molecule type" value="Genomic_DNA"/>
</dbReference>
<evidence type="ECO:0000313" key="2">
    <source>
        <dbReference type="EMBL" id="KAJ4392262.1"/>
    </source>
</evidence>
<dbReference type="InterPro" id="IPR000182">
    <property type="entry name" value="GNAT_dom"/>
</dbReference>
<dbReference type="GO" id="GO:0016747">
    <property type="term" value="F:acyltransferase activity, transferring groups other than amino-acyl groups"/>
    <property type="evidence" value="ECO:0007669"/>
    <property type="project" value="InterPro"/>
</dbReference>
<dbReference type="PROSITE" id="PS51186">
    <property type="entry name" value="GNAT"/>
    <property type="match status" value="1"/>
</dbReference>
<evidence type="ECO:0000259" key="1">
    <source>
        <dbReference type="PROSITE" id="PS51186"/>
    </source>
</evidence>
<organism evidence="2 3">
    <name type="scientific">Gnomoniopsis smithogilvyi</name>
    <dbReference type="NCBI Taxonomy" id="1191159"/>
    <lineage>
        <taxon>Eukaryota</taxon>
        <taxon>Fungi</taxon>
        <taxon>Dikarya</taxon>
        <taxon>Ascomycota</taxon>
        <taxon>Pezizomycotina</taxon>
        <taxon>Sordariomycetes</taxon>
        <taxon>Sordariomycetidae</taxon>
        <taxon>Diaporthales</taxon>
        <taxon>Gnomoniaceae</taxon>
        <taxon>Gnomoniopsis</taxon>
    </lineage>
</organism>
<protein>
    <recommendedName>
        <fullName evidence="1">N-acetyltransferase domain-containing protein</fullName>
    </recommendedName>
</protein>
<name>A0A9W8YXG4_9PEZI</name>
<dbReference type="CDD" id="cd04301">
    <property type="entry name" value="NAT_SF"/>
    <property type="match status" value="1"/>
</dbReference>
<dbReference type="Pfam" id="PF13508">
    <property type="entry name" value="Acetyltransf_7"/>
    <property type="match status" value="1"/>
</dbReference>
<keyword evidence="3" id="KW-1185">Reference proteome</keyword>
<dbReference type="InterPro" id="IPR016181">
    <property type="entry name" value="Acyl_CoA_acyltransferase"/>
</dbReference>
<accession>A0A9W8YXG4</accession>
<proteinExistence type="predicted"/>
<dbReference type="Proteomes" id="UP001140453">
    <property type="component" value="Unassembled WGS sequence"/>
</dbReference>
<comment type="caution">
    <text evidence="2">The sequence shown here is derived from an EMBL/GenBank/DDBJ whole genome shotgun (WGS) entry which is preliminary data.</text>
</comment>
<dbReference type="PANTHER" id="PTHR42791:SF16">
    <property type="entry name" value="N-ACETYLTRANSFERASE DOMAIN-CONTAINING PROTEIN"/>
    <property type="match status" value="1"/>
</dbReference>
<feature type="domain" description="N-acetyltransferase" evidence="1">
    <location>
        <begin position="69"/>
        <end position="235"/>
    </location>
</feature>
<dbReference type="InterPro" id="IPR052523">
    <property type="entry name" value="Trichothecene_AcTrans"/>
</dbReference>
<dbReference type="PANTHER" id="PTHR42791">
    <property type="entry name" value="GNAT FAMILY ACETYLTRANSFERASE"/>
    <property type="match status" value="1"/>
</dbReference>